<dbReference type="AlphaFoldDB" id="A0A699IRM5"/>
<feature type="region of interest" description="Disordered" evidence="1">
    <location>
        <begin position="275"/>
        <end position="327"/>
    </location>
</feature>
<evidence type="ECO:0000313" key="2">
    <source>
        <dbReference type="EMBL" id="GEZ79867.1"/>
    </source>
</evidence>
<feature type="region of interest" description="Disordered" evidence="1">
    <location>
        <begin position="245"/>
        <end position="264"/>
    </location>
</feature>
<protein>
    <recommendedName>
        <fullName evidence="3">Reverse transcriptase domain-containing protein</fullName>
    </recommendedName>
</protein>
<evidence type="ECO:0008006" key="3">
    <source>
        <dbReference type="Google" id="ProtNLM"/>
    </source>
</evidence>
<accession>A0A699IRM5</accession>
<gene>
    <name evidence="2" type="ORF">Tci_551840</name>
</gene>
<name>A0A699IRM5_TANCI</name>
<dbReference type="EMBL" id="BKCJ010325099">
    <property type="protein sequence ID" value="GEZ79867.1"/>
    <property type="molecule type" value="Genomic_DNA"/>
</dbReference>
<sequence length="327" mass="36169">MADQRTVAELLRAPTEGYAKVIVVPVILAEQFELKHSLINMMITDQFFGLEKDNPHDHIRWGSPPVARKRTPTFYSHLEDLVSKFINEFFPLSRTTNLQIAKLTHAVNQQTSVVTTAMTAILKQLQATPPPASIKSVEETCVTCGGAHSYYQCLAAGGNTFLKLWDNIQGYVLAAAVNYNQGNSSYRPLETVKRMNEANMKAMQTQINMVKNELRNEMKNSIQASLSIQTNEIKNMMASLLQMTTTSTSGSGSLPSNTVANPKGELKSITTRSGLVVDGPTVPTPPPFINLKEDERVEETLTDSDLAEYTIKVPPPPVQKHKPPSQR</sequence>
<reference evidence="2" key="1">
    <citation type="journal article" date="2019" name="Sci. Rep.">
        <title>Draft genome of Tanacetum cinerariifolium, the natural source of mosquito coil.</title>
        <authorList>
            <person name="Yamashiro T."/>
            <person name="Shiraishi A."/>
            <person name="Satake H."/>
            <person name="Nakayama K."/>
        </authorList>
    </citation>
    <scope>NUCLEOTIDE SEQUENCE</scope>
</reference>
<organism evidence="2">
    <name type="scientific">Tanacetum cinerariifolium</name>
    <name type="common">Dalmatian daisy</name>
    <name type="synonym">Chrysanthemum cinerariifolium</name>
    <dbReference type="NCBI Taxonomy" id="118510"/>
    <lineage>
        <taxon>Eukaryota</taxon>
        <taxon>Viridiplantae</taxon>
        <taxon>Streptophyta</taxon>
        <taxon>Embryophyta</taxon>
        <taxon>Tracheophyta</taxon>
        <taxon>Spermatophyta</taxon>
        <taxon>Magnoliopsida</taxon>
        <taxon>eudicotyledons</taxon>
        <taxon>Gunneridae</taxon>
        <taxon>Pentapetalae</taxon>
        <taxon>asterids</taxon>
        <taxon>campanulids</taxon>
        <taxon>Asterales</taxon>
        <taxon>Asteraceae</taxon>
        <taxon>Asteroideae</taxon>
        <taxon>Anthemideae</taxon>
        <taxon>Anthemidinae</taxon>
        <taxon>Tanacetum</taxon>
    </lineage>
</organism>
<proteinExistence type="predicted"/>
<comment type="caution">
    <text evidence="2">The sequence shown here is derived from an EMBL/GenBank/DDBJ whole genome shotgun (WGS) entry which is preliminary data.</text>
</comment>
<evidence type="ECO:0000256" key="1">
    <source>
        <dbReference type="SAM" id="MobiDB-lite"/>
    </source>
</evidence>